<dbReference type="Gene3D" id="2.170.130.10">
    <property type="entry name" value="TonB-dependent receptor, plug domain"/>
    <property type="match status" value="1"/>
</dbReference>
<dbReference type="AlphaFoldDB" id="A0A143PMP4"/>
<evidence type="ECO:0000313" key="10">
    <source>
        <dbReference type="Proteomes" id="UP000076079"/>
    </source>
</evidence>
<gene>
    <name evidence="9" type="ORF">LuPra_02253</name>
</gene>
<evidence type="ECO:0000313" key="9">
    <source>
        <dbReference type="EMBL" id="AMY09044.1"/>
    </source>
</evidence>
<reference evidence="9 10" key="1">
    <citation type="journal article" date="2016" name="Genome Announc.">
        <title>First Complete Genome Sequence of a Subdivision 6 Acidobacterium Strain.</title>
        <authorList>
            <person name="Huang S."/>
            <person name="Vieira S."/>
            <person name="Bunk B."/>
            <person name="Riedel T."/>
            <person name="Sproer C."/>
            <person name="Overmann J."/>
        </authorList>
    </citation>
    <scope>NUCLEOTIDE SEQUENCE [LARGE SCALE GENOMIC DNA]</scope>
    <source>
        <strain evidence="10">DSM 100886 HEG_-6_39</strain>
    </source>
</reference>
<keyword evidence="10" id="KW-1185">Reference proteome</keyword>
<dbReference type="InterPro" id="IPR036942">
    <property type="entry name" value="Beta-barrel_TonB_sf"/>
</dbReference>
<evidence type="ECO:0000256" key="6">
    <source>
        <dbReference type="ARBA" id="ARBA00023237"/>
    </source>
</evidence>
<keyword evidence="2" id="KW-0813">Transport</keyword>
<sequence precursor="true">MHVLRQLWLASALLVAPSLTLAQQTVNDASISGKVTDGSGGVIAGAVVSARHLQTSVTSTTVTDDSGHFRFPSLRIGPYELTVTHPGFIRAMRPLTLTAGSAFALPIALGVEGLATDLTVTADAAVLESARSQVAVTVPEAELRQLPLNGRNLLDVALLAPSVAPPNINSTQLFAETSAVPGVGLSVGSQRNFSNSVVVDGLSANDDAAGLSGMTYGVDAIEEIQVVTSGAQAELGRALGGHVNVVTRSGTNTVQGTAYGYLRDQRFNAANALSGTTLPMSQVQYGGSVGGPVVRNRTFFFANAERRDLEQSALTTISPATADIINARMKATGYPGSPVTTGLYEAPVETVTALGKVDHAVSGRHQVGARYSLYDVAAANARGAGGLAAPSASTGLDDRDQAVALSSLLTLGGRTVNETRAQFTHSHLRALPSDQVGPAVSIAGIATFGTLSSSPQERSNRMVELVDNVSHQRGAHALRAGIDVVHNADRIVFPRARQGSYVFASLPAFLAGTYNNGGFTQTFGATDVEQTSTNLAVYAQDAWNASSSVTFNLGVRYDLQWLETVKTDGDNLSPRVGIAWTPFAARSLVVRGHAGLFVDRVPLRSLANALLSAGNTTDLSNLRQITVSLSPGQAEAPIFPGVLRALVPSVTLASLTTMQGDLDQAYSRQAAVEVEQQIGRLSTVSLGYSYLAGKGLLMAINQNVPSCVPAGSNNACRPIAAYGNDSRYSSAGRSTYHALIVTLGRRPSERGYYRASYTLSKAMNDVGEFFFSGPIDPFDISKDWSRADSDRRHLLVLSGGVTTPMQPADSFWQAITHGFQLSWMLQAYSPAPFNITSGATTLQGTTGRPIVDGAFIARNAGEGDEFFSLALRVSRTFPLKGSMRLEAAVEAFNVTNAVNETARNATFGSNTYPTNPSATFNQVTAVGDPRSAQFALRLRF</sequence>
<evidence type="ECO:0000256" key="7">
    <source>
        <dbReference type="SAM" id="SignalP"/>
    </source>
</evidence>
<dbReference type="PANTHER" id="PTHR30069:SF46">
    <property type="entry name" value="OAR PROTEIN"/>
    <property type="match status" value="1"/>
</dbReference>
<dbReference type="SUPFAM" id="SSF49452">
    <property type="entry name" value="Starch-binding domain-like"/>
    <property type="match status" value="1"/>
</dbReference>
<dbReference type="Proteomes" id="UP000076079">
    <property type="component" value="Chromosome"/>
</dbReference>
<feature type="domain" description="TonB-dependent transporter Oar-like beta-barrel" evidence="8">
    <location>
        <begin position="352"/>
        <end position="560"/>
    </location>
</feature>
<keyword evidence="7" id="KW-0732">Signal</keyword>
<keyword evidence="6" id="KW-0998">Cell outer membrane</keyword>
<keyword evidence="5" id="KW-0472">Membrane</keyword>
<dbReference type="SUPFAM" id="SSF56935">
    <property type="entry name" value="Porins"/>
    <property type="match status" value="1"/>
</dbReference>
<accession>A0A143PMP4</accession>
<dbReference type="InterPro" id="IPR013784">
    <property type="entry name" value="Carb-bd-like_fold"/>
</dbReference>
<dbReference type="PATRIC" id="fig|1813736.3.peg.2365"/>
<feature type="domain" description="TonB-dependent transporter Oar-like beta-barrel" evidence="8">
    <location>
        <begin position="246"/>
        <end position="330"/>
    </location>
</feature>
<dbReference type="InterPro" id="IPR039426">
    <property type="entry name" value="TonB-dep_rcpt-like"/>
</dbReference>
<feature type="domain" description="TonB-dependent transporter Oar-like beta-barrel" evidence="8">
    <location>
        <begin position="564"/>
        <end position="849"/>
    </location>
</feature>
<keyword evidence="4" id="KW-0812">Transmembrane</keyword>
<evidence type="ECO:0000259" key="8">
    <source>
        <dbReference type="Pfam" id="PF25183"/>
    </source>
</evidence>
<dbReference type="GO" id="GO:0015344">
    <property type="term" value="F:siderophore uptake transmembrane transporter activity"/>
    <property type="evidence" value="ECO:0007669"/>
    <property type="project" value="TreeGrafter"/>
</dbReference>
<dbReference type="Gene3D" id="2.40.170.20">
    <property type="entry name" value="TonB-dependent receptor, beta-barrel domain"/>
    <property type="match status" value="1"/>
</dbReference>
<dbReference type="RefSeq" id="WP_234800836.1">
    <property type="nucleotide sequence ID" value="NZ_CP015136.1"/>
</dbReference>
<dbReference type="STRING" id="1855912.LuPra_02253"/>
<keyword evidence="3" id="KW-1134">Transmembrane beta strand</keyword>
<dbReference type="EMBL" id="CP015136">
    <property type="protein sequence ID" value="AMY09044.1"/>
    <property type="molecule type" value="Genomic_DNA"/>
</dbReference>
<dbReference type="Gene3D" id="2.60.40.1120">
    <property type="entry name" value="Carboxypeptidase-like, regulatory domain"/>
    <property type="match status" value="1"/>
</dbReference>
<dbReference type="GO" id="GO:0009279">
    <property type="term" value="C:cell outer membrane"/>
    <property type="evidence" value="ECO:0007669"/>
    <property type="project" value="UniProtKB-SubCell"/>
</dbReference>
<feature type="chain" id="PRO_5007511739" evidence="7">
    <location>
        <begin position="23"/>
        <end position="940"/>
    </location>
</feature>
<name>A0A143PMP4_LUTPR</name>
<dbReference type="PANTHER" id="PTHR30069">
    <property type="entry name" value="TONB-DEPENDENT OUTER MEMBRANE RECEPTOR"/>
    <property type="match status" value="1"/>
</dbReference>
<reference evidence="10" key="2">
    <citation type="submission" date="2016-04" db="EMBL/GenBank/DDBJ databases">
        <title>First Complete Genome Sequence of a Subdivision 6 Acidobacterium.</title>
        <authorList>
            <person name="Huang S."/>
            <person name="Vieira S."/>
            <person name="Bunk B."/>
            <person name="Riedel T."/>
            <person name="Sproeer C."/>
            <person name="Overmann J."/>
        </authorList>
    </citation>
    <scope>NUCLEOTIDE SEQUENCE [LARGE SCALE GENOMIC DNA]</scope>
    <source>
        <strain evidence="10">DSM 100886 HEG_-6_39</strain>
    </source>
</reference>
<dbReference type="Pfam" id="PF25183">
    <property type="entry name" value="OMP_b-brl_4"/>
    <property type="match status" value="3"/>
</dbReference>
<keyword evidence="9" id="KW-0675">Receptor</keyword>
<dbReference type="Pfam" id="PF13620">
    <property type="entry name" value="CarboxypepD_reg"/>
    <property type="match status" value="1"/>
</dbReference>
<evidence type="ECO:0000256" key="3">
    <source>
        <dbReference type="ARBA" id="ARBA00022452"/>
    </source>
</evidence>
<comment type="subcellular location">
    <subcellularLocation>
        <location evidence="1">Cell outer membrane</location>
        <topology evidence="1">Multi-pass membrane protein</topology>
    </subcellularLocation>
</comment>
<dbReference type="GO" id="GO:0030246">
    <property type="term" value="F:carbohydrate binding"/>
    <property type="evidence" value="ECO:0007669"/>
    <property type="project" value="InterPro"/>
</dbReference>
<feature type="signal peptide" evidence="7">
    <location>
        <begin position="1"/>
        <end position="22"/>
    </location>
</feature>
<dbReference type="InterPro" id="IPR037066">
    <property type="entry name" value="Plug_dom_sf"/>
</dbReference>
<dbReference type="GO" id="GO:0044718">
    <property type="term" value="P:siderophore transmembrane transport"/>
    <property type="evidence" value="ECO:0007669"/>
    <property type="project" value="TreeGrafter"/>
</dbReference>
<evidence type="ECO:0000256" key="5">
    <source>
        <dbReference type="ARBA" id="ARBA00023136"/>
    </source>
</evidence>
<evidence type="ECO:0000256" key="4">
    <source>
        <dbReference type="ARBA" id="ARBA00022692"/>
    </source>
</evidence>
<organism evidence="9 10">
    <name type="scientific">Luteitalea pratensis</name>
    <dbReference type="NCBI Taxonomy" id="1855912"/>
    <lineage>
        <taxon>Bacteria</taxon>
        <taxon>Pseudomonadati</taxon>
        <taxon>Acidobacteriota</taxon>
        <taxon>Vicinamibacteria</taxon>
        <taxon>Vicinamibacterales</taxon>
        <taxon>Vicinamibacteraceae</taxon>
        <taxon>Luteitalea</taxon>
    </lineage>
</organism>
<evidence type="ECO:0000256" key="2">
    <source>
        <dbReference type="ARBA" id="ARBA00022448"/>
    </source>
</evidence>
<evidence type="ECO:0000256" key="1">
    <source>
        <dbReference type="ARBA" id="ARBA00004571"/>
    </source>
</evidence>
<dbReference type="InterPro" id="IPR057601">
    <property type="entry name" value="Oar-like_b-barrel"/>
</dbReference>
<proteinExistence type="predicted"/>
<protein>
    <submittedName>
        <fullName evidence="9">Outer membrane receptor for ferrienterochelin and colicins</fullName>
    </submittedName>
</protein>
<dbReference type="KEGG" id="abac:LuPra_02253"/>